<keyword evidence="4" id="KW-0418">Kinase</keyword>
<accession>A0AA39VRQ0</accession>
<feature type="binding site" evidence="6">
    <location>
        <begin position="98"/>
        <end position="99"/>
    </location>
    <ligand>
        <name>ATP</name>
        <dbReference type="ChEBI" id="CHEBI:30616"/>
    </ligand>
</feature>
<evidence type="ECO:0000256" key="1">
    <source>
        <dbReference type="ARBA" id="ARBA00022527"/>
    </source>
</evidence>
<dbReference type="Gene3D" id="1.10.510.10">
    <property type="entry name" value="Transferase(Phosphotransferase) domain 1"/>
    <property type="match status" value="1"/>
</dbReference>
<dbReference type="PANTHER" id="PTHR24350">
    <property type="entry name" value="SERINE/THREONINE-PROTEIN KINASE IAL-RELATED"/>
    <property type="match status" value="1"/>
</dbReference>
<dbReference type="EMBL" id="JAUESC010000381">
    <property type="protein sequence ID" value="KAK0590590.1"/>
    <property type="molecule type" value="Genomic_DNA"/>
</dbReference>
<dbReference type="InterPro" id="IPR030616">
    <property type="entry name" value="Aur-like"/>
</dbReference>
<dbReference type="InterPro" id="IPR000719">
    <property type="entry name" value="Prot_kinase_dom"/>
</dbReference>
<dbReference type="Proteomes" id="UP001168877">
    <property type="component" value="Unassembled WGS sequence"/>
</dbReference>
<evidence type="ECO:0000259" key="8">
    <source>
        <dbReference type="PROSITE" id="PS50011"/>
    </source>
</evidence>
<evidence type="ECO:0000256" key="4">
    <source>
        <dbReference type="ARBA" id="ARBA00022777"/>
    </source>
</evidence>
<dbReference type="Gene3D" id="3.30.200.20">
    <property type="entry name" value="Phosphorylase Kinase, domain 1"/>
    <property type="match status" value="1"/>
</dbReference>
<name>A0AA39VRQ0_ACESA</name>
<sequence>MKVKEHIEKYEMHHQLRREMEIQTSFRHSDILRLYGWFHDDKRIFLILKYDHRGELYGLLRKNNHLSEKQAATYIVSLTNALVYCHEKDVIYKYIKPENVLLDHEG</sequence>
<feature type="domain" description="Protein kinase" evidence="8">
    <location>
        <begin position="1"/>
        <end position="106"/>
    </location>
</feature>
<organism evidence="9 10">
    <name type="scientific">Acer saccharum</name>
    <name type="common">Sugar maple</name>
    <dbReference type="NCBI Taxonomy" id="4024"/>
    <lineage>
        <taxon>Eukaryota</taxon>
        <taxon>Viridiplantae</taxon>
        <taxon>Streptophyta</taxon>
        <taxon>Embryophyta</taxon>
        <taxon>Tracheophyta</taxon>
        <taxon>Spermatophyta</taxon>
        <taxon>Magnoliopsida</taxon>
        <taxon>eudicotyledons</taxon>
        <taxon>Gunneridae</taxon>
        <taxon>Pentapetalae</taxon>
        <taxon>rosids</taxon>
        <taxon>malvids</taxon>
        <taxon>Sapindales</taxon>
        <taxon>Sapindaceae</taxon>
        <taxon>Hippocastanoideae</taxon>
        <taxon>Acereae</taxon>
        <taxon>Acer</taxon>
    </lineage>
</organism>
<dbReference type="GO" id="GO:0004674">
    <property type="term" value="F:protein serine/threonine kinase activity"/>
    <property type="evidence" value="ECO:0007669"/>
    <property type="project" value="UniProtKB-KW"/>
</dbReference>
<reference evidence="9" key="1">
    <citation type="journal article" date="2022" name="Plant J.">
        <title>Strategies of tolerance reflected in two North American maple genomes.</title>
        <authorList>
            <person name="McEvoy S.L."/>
            <person name="Sezen U.U."/>
            <person name="Trouern-Trend A."/>
            <person name="McMahon S.M."/>
            <person name="Schaberg P.G."/>
            <person name="Yang J."/>
            <person name="Wegrzyn J.L."/>
            <person name="Swenson N.G."/>
        </authorList>
    </citation>
    <scope>NUCLEOTIDE SEQUENCE</scope>
    <source>
        <strain evidence="9">NS2018</strain>
    </source>
</reference>
<dbReference type="PROSITE" id="PS50011">
    <property type="entry name" value="PROTEIN_KINASE_DOM"/>
    <property type="match status" value="1"/>
</dbReference>
<comment type="caution">
    <text evidence="9">The sequence shown here is derived from an EMBL/GenBank/DDBJ whole genome shotgun (WGS) entry which is preliminary data.</text>
</comment>
<evidence type="ECO:0000256" key="7">
    <source>
        <dbReference type="PIRSR" id="PIRSR630616-3"/>
    </source>
</evidence>
<dbReference type="AlphaFoldDB" id="A0AA39VRQ0"/>
<keyword evidence="1" id="KW-0723">Serine/threonine-protein kinase</keyword>
<evidence type="ECO:0000256" key="5">
    <source>
        <dbReference type="ARBA" id="ARBA00022840"/>
    </source>
</evidence>
<evidence type="ECO:0000313" key="10">
    <source>
        <dbReference type="Proteomes" id="UP001168877"/>
    </source>
</evidence>
<evidence type="ECO:0000313" key="9">
    <source>
        <dbReference type="EMBL" id="KAK0590590.1"/>
    </source>
</evidence>
<feature type="cross-link" description="Glycyl lysine isopeptide (Lys-Gly) (interchain with G-Cter in SUMO2)" evidence="7">
    <location>
        <position position="96"/>
    </location>
</feature>
<keyword evidence="10" id="KW-1185">Reference proteome</keyword>
<evidence type="ECO:0000256" key="3">
    <source>
        <dbReference type="ARBA" id="ARBA00022741"/>
    </source>
</evidence>
<protein>
    <recommendedName>
        <fullName evidence="8">Protein kinase domain-containing protein</fullName>
    </recommendedName>
</protein>
<keyword evidence="5 6" id="KW-0067">ATP-binding</keyword>
<keyword evidence="3 6" id="KW-0547">Nucleotide-binding</keyword>
<dbReference type="SUPFAM" id="SSF56112">
    <property type="entry name" value="Protein kinase-like (PK-like)"/>
    <property type="match status" value="1"/>
</dbReference>
<dbReference type="InterPro" id="IPR011009">
    <property type="entry name" value="Kinase-like_dom_sf"/>
</dbReference>
<reference evidence="9" key="2">
    <citation type="submission" date="2023-06" db="EMBL/GenBank/DDBJ databases">
        <authorList>
            <person name="Swenson N.G."/>
            <person name="Wegrzyn J.L."/>
            <person name="Mcevoy S.L."/>
        </authorList>
    </citation>
    <scope>NUCLEOTIDE SEQUENCE</scope>
    <source>
        <strain evidence="9">NS2018</strain>
        <tissue evidence="9">Leaf</tissue>
    </source>
</reference>
<evidence type="ECO:0000256" key="6">
    <source>
        <dbReference type="PIRSR" id="PIRSR630616-2"/>
    </source>
</evidence>
<proteinExistence type="predicted"/>
<dbReference type="Pfam" id="PF00069">
    <property type="entry name" value="Pkinase"/>
    <property type="match status" value="1"/>
</dbReference>
<evidence type="ECO:0000256" key="2">
    <source>
        <dbReference type="ARBA" id="ARBA00022679"/>
    </source>
</evidence>
<gene>
    <name evidence="9" type="ORF">LWI29_029167</name>
</gene>
<keyword evidence="2" id="KW-0808">Transferase</keyword>
<dbReference type="GO" id="GO:0005524">
    <property type="term" value="F:ATP binding"/>
    <property type="evidence" value="ECO:0007669"/>
    <property type="project" value="UniProtKB-KW"/>
</dbReference>